<evidence type="ECO:0000259" key="1">
    <source>
        <dbReference type="SMART" id="SM01022"/>
    </source>
</evidence>
<dbReference type="Gene3D" id="3.10.400.10">
    <property type="entry name" value="Sulfate adenylyltransferase"/>
    <property type="match status" value="1"/>
</dbReference>
<dbReference type="Pfam" id="PF04266">
    <property type="entry name" value="ASCH"/>
    <property type="match status" value="1"/>
</dbReference>
<dbReference type="SUPFAM" id="SSF88697">
    <property type="entry name" value="PUA domain-like"/>
    <property type="match status" value="1"/>
</dbReference>
<dbReference type="PANTHER" id="PTHR39203:SF1">
    <property type="entry name" value="CYTOPLASMIC PROTEIN"/>
    <property type="match status" value="1"/>
</dbReference>
<keyword evidence="3" id="KW-1185">Reference proteome</keyword>
<dbReference type="SMART" id="SM01022">
    <property type="entry name" value="ASCH"/>
    <property type="match status" value="1"/>
</dbReference>
<dbReference type="PANTHER" id="PTHR39203">
    <property type="entry name" value="CYTOPLASMIC PROTEIN-RELATED"/>
    <property type="match status" value="1"/>
</dbReference>
<dbReference type="RefSeq" id="WP_218037817.1">
    <property type="nucleotide sequence ID" value="NZ_BJMN01000007.1"/>
</dbReference>
<dbReference type="InterPro" id="IPR007374">
    <property type="entry name" value="ASCH_domain"/>
</dbReference>
<gene>
    <name evidence="2" type="ORF">SGA01_12680</name>
</gene>
<reference evidence="2 3" key="1">
    <citation type="submission" date="2019-06" db="EMBL/GenBank/DDBJ databases">
        <title>Whole genome shotgun sequence of Streptomyces gardneri NBRC 12865.</title>
        <authorList>
            <person name="Hosoyama A."/>
            <person name="Uohara A."/>
            <person name="Ohji S."/>
            <person name="Ichikawa N."/>
        </authorList>
    </citation>
    <scope>NUCLEOTIDE SEQUENCE [LARGE SCALE GENOMIC DNA]</scope>
    <source>
        <strain evidence="2 3">NBRC 12865</strain>
    </source>
</reference>
<evidence type="ECO:0000313" key="3">
    <source>
        <dbReference type="Proteomes" id="UP000315226"/>
    </source>
</evidence>
<dbReference type="AlphaFoldDB" id="A0A4Y3RG62"/>
<dbReference type="InterPro" id="IPR015947">
    <property type="entry name" value="PUA-like_sf"/>
</dbReference>
<name>A0A4Y3RG62_9ACTN</name>
<feature type="domain" description="ASCH" evidence="1">
    <location>
        <begin position="4"/>
        <end position="124"/>
    </location>
</feature>
<protein>
    <recommendedName>
        <fullName evidence="1">ASCH domain-containing protein</fullName>
    </recommendedName>
</protein>
<sequence length="128" mass="13884">MRTLELGTPGSLRDRLSALVLAGTKTATATLLAEYAEEEEALETPGEVLALLDSHGTVLAELRVTAVTTVPFGEVPWSFAEAEGEGYTDVAHWRRVHADYWQDSEGRVVTDDTPVVCLHFTRATPASD</sequence>
<comment type="caution">
    <text evidence="2">The sequence shown here is derived from an EMBL/GenBank/DDBJ whole genome shotgun (WGS) entry which is preliminary data.</text>
</comment>
<organism evidence="2 3">
    <name type="scientific">Streptomyces gardneri</name>
    <dbReference type="NCBI Taxonomy" id="66892"/>
    <lineage>
        <taxon>Bacteria</taxon>
        <taxon>Bacillati</taxon>
        <taxon>Actinomycetota</taxon>
        <taxon>Actinomycetes</taxon>
        <taxon>Kitasatosporales</taxon>
        <taxon>Streptomycetaceae</taxon>
        <taxon>Streptomyces</taxon>
    </lineage>
</organism>
<dbReference type="InterPro" id="IPR009326">
    <property type="entry name" value="DUF984"/>
</dbReference>
<dbReference type="EMBL" id="BJMN01000007">
    <property type="protein sequence ID" value="GEB55663.1"/>
    <property type="molecule type" value="Genomic_DNA"/>
</dbReference>
<proteinExistence type="predicted"/>
<accession>A0A4Y3RG62</accession>
<evidence type="ECO:0000313" key="2">
    <source>
        <dbReference type="EMBL" id="GEB55663.1"/>
    </source>
</evidence>
<dbReference type="Proteomes" id="UP000315226">
    <property type="component" value="Unassembled WGS sequence"/>
</dbReference>